<dbReference type="EMBL" id="CAJVPY010055035">
    <property type="protein sequence ID" value="CAG8817279.1"/>
    <property type="molecule type" value="Genomic_DNA"/>
</dbReference>
<sequence>MDDYRRYRQRQDNSAAREDLFSGATTKQQGGYQYPPPGGQYPPPGGQYPPPPGGFGSYGGYDPYGQQQETEEDVEEIKSQIRATKIDSVASTQRSLQMINDAENSAQSTLNKLGEQTQRINYTERQMDLAEAHADRAAEQAAKLKK</sequence>
<dbReference type="GO" id="GO:0006906">
    <property type="term" value="P:vesicle fusion"/>
    <property type="evidence" value="ECO:0007669"/>
    <property type="project" value="TreeGrafter"/>
</dbReference>
<comment type="similarity">
    <text evidence="1">Belongs to the SNAP-25 family.</text>
</comment>
<keyword evidence="4" id="KW-1185">Reference proteome</keyword>
<dbReference type="GO" id="GO:0031201">
    <property type="term" value="C:SNARE complex"/>
    <property type="evidence" value="ECO:0007669"/>
    <property type="project" value="TreeGrafter"/>
</dbReference>
<reference evidence="3" key="1">
    <citation type="submission" date="2021-06" db="EMBL/GenBank/DDBJ databases">
        <authorList>
            <person name="Kallberg Y."/>
            <person name="Tangrot J."/>
            <person name="Rosling A."/>
        </authorList>
    </citation>
    <scope>NUCLEOTIDE SEQUENCE</scope>
    <source>
        <strain evidence="3">MA453B</strain>
    </source>
</reference>
<accession>A0A9N9PHL8</accession>
<protein>
    <submittedName>
        <fullName evidence="3">24230_t:CDS:1</fullName>
    </submittedName>
</protein>
<feature type="non-terminal residue" evidence="3">
    <location>
        <position position="146"/>
    </location>
</feature>
<dbReference type="OrthoDB" id="18679at2759"/>
<dbReference type="SUPFAM" id="SSF58038">
    <property type="entry name" value="SNARE fusion complex"/>
    <property type="match status" value="1"/>
</dbReference>
<evidence type="ECO:0000313" key="3">
    <source>
        <dbReference type="EMBL" id="CAG8817279.1"/>
    </source>
</evidence>
<dbReference type="Proteomes" id="UP000789405">
    <property type="component" value="Unassembled WGS sequence"/>
</dbReference>
<evidence type="ECO:0000256" key="1">
    <source>
        <dbReference type="ARBA" id="ARBA00009480"/>
    </source>
</evidence>
<evidence type="ECO:0000256" key="2">
    <source>
        <dbReference type="SAM" id="MobiDB-lite"/>
    </source>
</evidence>
<feature type="compositionally biased region" description="Pro residues" evidence="2">
    <location>
        <begin position="34"/>
        <end position="53"/>
    </location>
</feature>
<dbReference type="Gene3D" id="1.20.5.110">
    <property type="match status" value="1"/>
</dbReference>
<evidence type="ECO:0000313" key="4">
    <source>
        <dbReference type="Proteomes" id="UP000789405"/>
    </source>
</evidence>
<proteinExistence type="inferred from homology"/>
<organism evidence="3 4">
    <name type="scientific">Dentiscutata erythropus</name>
    <dbReference type="NCBI Taxonomy" id="1348616"/>
    <lineage>
        <taxon>Eukaryota</taxon>
        <taxon>Fungi</taxon>
        <taxon>Fungi incertae sedis</taxon>
        <taxon>Mucoromycota</taxon>
        <taxon>Glomeromycotina</taxon>
        <taxon>Glomeromycetes</taxon>
        <taxon>Diversisporales</taxon>
        <taxon>Gigasporaceae</taxon>
        <taxon>Dentiscutata</taxon>
    </lineage>
</organism>
<dbReference type="GO" id="GO:0006887">
    <property type="term" value="P:exocytosis"/>
    <property type="evidence" value="ECO:0007669"/>
    <property type="project" value="TreeGrafter"/>
</dbReference>
<dbReference type="GO" id="GO:0019905">
    <property type="term" value="F:syntaxin binding"/>
    <property type="evidence" value="ECO:0007669"/>
    <property type="project" value="TreeGrafter"/>
</dbReference>
<dbReference type="PANTHER" id="PTHR19305:SF9">
    <property type="entry name" value="SYNAPTOSOMAL-ASSOCIATED PROTEIN 29"/>
    <property type="match status" value="1"/>
</dbReference>
<feature type="region of interest" description="Disordered" evidence="2">
    <location>
        <begin position="1"/>
        <end position="72"/>
    </location>
</feature>
<dbReference type="AlphaFoldDB" id="A0A9N9PHL8"/>
<comment type="caution">
    <text evidence="3">The sequence shown here is derived from an EMBL/GenBank/DDBJ whole genome shotgun (WGS) entry which is preliminary data.</text>
</comment>
<feature type="compositionally biased region" description="Basic and acidic residues" evidence="2">
    <location>
        <begin position="1"/>
        <end position="20"/>
    </location>
</feature>
<dbReference type="PANTHER" id="PTHR19305">
    <property type="entry name" value="SYNAPTOSOMAL ASSOCIATED PROTEIN"/>
    <property type="match status" value="1"/>
</dbReference>
<name>A0A9N9PHL8_9GLOM</name>
<gene>
    <name evidence="3" type="ORF">DERYTH_LOCUS26416</name>
</gene>
<dbReference type="GO" id="GO:0005886">
    <property type="term" value="C:plasma membrane"/>
    <property type="evidence" value="ECO:0007669"/>
    <property type="project" value="TreeGrafter"/>
</dbReference>
<dbReference type="GO" id="GO:0005484">
    <property type="term" value="F:SNAP receptor activity"/>
    <property type="evidence" value="ECO:0007669"/>
    <property type="project" value="TreeGrafter"/>
</dbReference>